<feature type="domain" description="SRCR" evidence="6">
    <location>
        <begin position="373"/>
        <end position="475"/>
    </location>
</feature>
<evidence type="ECO:0000256" key="3">
    <source>
        <dbReference type="ARBA" id="ARBA00023157"/>
    </source>
</evidence>
<feature type="disulfide bond" evidence="5">
    <location>
        <begin position="158"/>
        <end position="219"/>
    </location>
</feature>
<dbReference type="InterPro" id="IPR001190">
    <property type="entry name" value="SRCR"/>
</dbReference>
<evidence type="ECO:0000256" key="2">
    <source>
        <dbReference type="ARBA" id="ARBA00022737"/>
    </source>
</evidence>
<feature type="disulfide bond" evidence="5">
    <location>
        <begin position="413"/>
        <end position="474"/>
    </location>
</feature>
<feature type="domain" description="SRCR" evidence="6">
    <location>
        <begin position="118"/>
        <end position="220"/>
    </location>
</feature>
<dbReference type="AlphaFoldDB" id="C3Y6C6"/>
<feature type="disulfide bond" evidence="5">
    <location>
        <begin position="444"/>
        <end position="454"/>
    </location>
</feature>
<evidence type="ECO:0000256" key="5">
    <source>
        <dbReference type="PROSITE-ProRule" id="PRU00196"/>
    </source>
</evidence>
<dbReference type="eggNOG" id="ENOG502QQ5W">
    <property type="taxonomic scope" value="Eukaryota"/>
</dbReference>
<feature type="domain" description="SRCR" evidence="6">
    <location>
        <begin position="245"/>
        <end position="348"/>
    </location>
</feature>
<feature type="disulfide bond" evidence="5">
    <location>
        <begin position="41"/>
        <end position="102"/>
    </location>
</feature>
<feature type="disulfide bond" evidence="5">
    <location>
        <begin position="72"/>
        <end position="82"/>
    </location>
</feature>
<dbReference type="SMART" id="SM00202">
    <property type="entry name" value="SR"/>
    <property type="match status" value="4"/>
</dbReference>
<feature type="disulfide bond" evidence="5">
    <location>
        <begin position="319"/>
        <end position="329"/>
    </location>
</feature>
<keyword evidence="2" id="KW-0677">Repeat</keyword>
<keyword evidence="3 5" id="KW-1015">Disulfide bond</keyword>
<dbReference type="PANTHER" id="PTHR19331">
    <property type="entry name" value="SCAVENGER RECEPTOR DOMAIN-CONTAINING"/>
    <property type="match status" value="1"/>
</dbReference>
<dbReference type="InParanoid" id="C3Y6C6"/>
<feature type="disulfide bond" evidence="5">
    <location>
        <begin position="400"/>
        <end position="464"/>
    </location>
</feature>
<dbReference type="InterPro" id="IPR036772">
    <property type="entry name" value="SRCR-like_dom_sf"/>
</dbReference>
<comment type="caution">
    <text evidence="5">Lacks conserved residue(s) required for the propagation of feature annotation.</text>
</comment>
<dbReference type="FunFam" id="3.10.250.10:FF:000026">
    <property type="entry name" value="Tequila, isoform D"/>
    <property type="match status" value="1"/>
</dbReference>
<feature type="domain" description="SRCR" evidence="6">
    <location>
        <begin position="1"/>
        <end position="103"/>
    </location>
</feature>
<feature type="non-terminal residue" evidence="7">
    <location>
        <position position="1"/>
    </location>
</feature>
<dbReference type="Gene3D" id="3.10.250.10">
    <property type="entry name" value="SRCR-like domain"/>
    <property type="match status" value="4"/>
</dbReference>
<dbReference type="Pfam" id="PF00530">
    <property type="entry name" value="SRCR"/>
    <property type="match status" value="4"/>
</dbReference>
<keyword evidence="4" id="KW-0325">Glycoprotein</keyword>
<dbReference type="EMBL" id="GG666488">
    <property type="protein sequence ID" value="EEN63886.1"/>
    <property type="molecule type" value="Genomic_DNA"/>
</dbReference>
<protein>
    <recommendedName>
        <fullName evidence="6">SRCR domain-containing protein</fullName>
    </recommendedName>
</protein>
<organism>
    <name type="scientific">Branchiostoma floridae</name>
    <name type="common">Florida lancelet</name>
    <name type="synonym">Amphioxus</name>
    <dbReference type="NCBI Taxonomy" id="7739"/>
    <lineage>
        <taxon>Eukaryota</taxon>
        <taxon>Metazoa</taxon>
        <taxon>Chordata</taxon>
        <taxon>Cephalochordata</taxon>
        <taxon>Leptocardii</taxon>
        <taxon>Amphioxiformes</taxon>
        <taxon>Branchiostomatidae</taxon>
        <taxon>Branchiostoma</taxon>
    </lineage>
</organism>
<evidence type="ECO:0000259" key="6">
    <source>
        <dbReference type="PROSITE" id="PS50287"/>
    </source>
</evidence>
<name>C3Y6C6_BRAFL</name>
<dbReference type="SUPFAM" id="SSF56487">
    <property type="entry name" value="SRCR-like"/>
    <property type="match status" value="4"/>
</dbReference>
<dbReference type="PRINTS" id="PR00258">
    <property type="entry name" value="SPERACTRCPTR"/>
</dbReference>
<sequence>IRLVGGSGPNEGRVEVRPEDSFTWGTVCDTHFDMRDADVVCRMLGYLRASGFNELAEENQGNGPIFMDDLQCAGNESSLFNCSYAGWGIYNCRHIHDVGVACGMLRKYFVTFMKVRQVRLVGGSSENEGRVEVRPDNSFTWGTVCQDQFDMRDADVVCRMLGYPKAYQVRTDANFGQGTGPIYMDDLQCAGNESSMFDCSYPGWTIHNCVHAQDVAVVCFTILTAGNKYIIYQTFQTISTVFHQIRLVGGSGPHEGRVEVRPTDSFRWGRICHNQFDLNDADVVCRMFGYPSSQQVRDADKYFSNDFGAAPIYMDGLRCDGTEDSLFNCSHGGWRIRDCTQHVGVVCGTDTYSVCCQIMACLCGPVNTNGNLIRLTGGSGPDEGRVEVRQDGGLTWGTVCQDYFDMRDADVVCRMLGFPSAQAVRNDAFFGQGQGEIFMDDVRCDGNESSLFKCSYPGLGIHDCDHTQDVGVVCTSSTGRWSSINY</sequence>
<feature type="disulfide bond" evidence="5">
    <location>
        <begin position="145"/>
        <end position="209"/>
    </location>
</feature>
<gene>
    <name evidence="7" type="ORF">BRAFLDRAFT_213688</name>
</gene>
<keyword evidence="1" id="KW-0732">Signal</keyword>
<dbReference type="PANTHER" id="PTHR19331:SF465">
    <property type="entry name" value="EGG PEPTIDE SPERACT RECEPTOR"/>
    <property type="match status" value="1"/>
</dbReference>
<dbReference type="FunFam" id="3.10.250.10:FF:000011">
    <property type="entry name" value="Scavenger receptor class A member 5"/>
    <property type="match status" value="2"/>
</dbReference>
<evidence type="ECO:0000256" key="1">
    <source>
        <dbReference type="ARBA" id="ARBA00022729"/>
    </source>
</evidence>
<feature type="disulfide bond" evidence="5">
    <location>
        <begin position="28"/>
        <end position="92"/>
    </location>
</feature>
<dbReference type="PROSITE" id="PS50287">
    <property type="entry name" value="SRCR_2"/>
    <property type="match status" value="4"/>
</dbReference>
<accession>C3Y6C6</accession>
<evidence type="ECO:0000313" key="7">
    <source>
        <dbReference type="EMBL" id="EEN63886.1"/>
    </source>
</evidence>
<dbReference type="GO" id="GO:0016020">
    <property type="term" value="C:membrane"/>
    <property type="evidence" value="ECO:0007669"/>
    <property type="project" value="InterPro"/>
</dbReference>
<feature type="disulfide bond" evidence="5">
    <location>
        <begin position="189"/>
        <end position="199"/>
    </location>
</feature>
<proteinExistence type="predicted"/>
<evidence type="ECO:0000256" key="4">
    <source>
        <dbReference type="ARBA" id="ARBA00023180"/>
    </source>
</evidence>
<dbReference type="FunFam" id="3.10.250.10:FF:000001">
    <property type="entry name" value="Lysyl oxidase 4 isoform X1"/>
    <property type="match status" value="1"/>
</dbReference>
<reference evidence="7" key="1">
    <citation type="journal article" date="2008" name="Nature">
        <title>The amphioxus genome and the evolution of the chordate karyotype.</title>
        <authorList>
            <consortium name="US DOE Joint Genome Institute (JGI-PGF)"/>
            <person name="Putnam N.H."/>
            <person name="Butts T."/>
            <person name="Ferrier D.E.K."/>
            <person name="Furlong R.F."/>
            <person name="Hellsten U."/>
            <person name="Kawashima T."/>
            <person name="Robinson-Rechavi M."/>
            <person name="Shoguchi E."/>
            <person name="Terry A."/>
            <person name="Yu J.-K."/>
            <person name="Benito-Gutierrez E.L."/>
            <person name="Dubchak I."/>
            <person name="Garcia-Fernandez J."/>
            <person name="Gibson-Brown J.J."/>
            <person name="Grigoriev I.V."/>
            <person name="Horton A.C."/>
            <person name="de Jong P.J."/>
            <person name="Jurka J."/>
            <person name="Kapitonov V.V."/>
            <person name="Kohara Y."/>
            <person name="Kuroki Y."/>
            <person name="Lindquist E."/>
            <person name="Lucas S."/>
            <person name="Osoegawa K."/>
            <person name="Pennacchio L.A."/>
            <person name="Salamov A.A."/>
            <person name="Satou Y."/>
            <person name="Sauka-Spengler T."/>
            <person name="Schmutz J."/>
            <person name="Shin-I T."/>
            <person name="Toyoda A."/>
            <person name="Bronner-Fraser M."/>
            <person name="Fujiyama A."/>
            <person name="Holland L.Z."/>
            <person name="Holland P.W.H."/>
            <person name="Satoh N."/>
            <person name="Rokhsar D.S."/>
        </authorList>
    </citation>
    <scope>NUCLEOTIDE SEQUENCE [LARGE SCALE GENOMIC DNA]</scope>
    <source>
        <strain evidence="7">S238N-H82</strain>
        <tissue evidence="7">Testes</tissue>
    </source>
</reference>